<dbReference type="GO" id="GO:0001664">
    <property type="term" value="F:G protein-coupled receptor binding"/>
    <property type="evidence" value="ECO:0007669"/>
    <property type="project" value="TreeGrafter"/>
</dbReference>
<dbReference type="OrthoDB" id="354826at2759"/>
<keyword evidence="5 6" id="KW-0067">ATP-binding</keyword>
<dbReference type="Gene3D" id="3.30.200.20">
    <property type="entry name" value="Phosphorylase Kinase, domain 1"/>
    <property type="match status" value="1"/>
</dbReference>
<dbReference type="InterPro" id="IPR000961">
    <property type="entry name" value="AGC-kinase_C"/>
</dbReference>
<dbReference type="GO" id="GO:0009966">
    <property type="term" value="P:regulation of signal transduction"/>
    <property type="evidence" value="ECO:0007669"/>
    <property type="project" value="TreeGrafter"/>
</dbReference>
<dbReference type="InterPro" id="IPR011009">
    <property type="entry name" value="Kinase-like_dom_sf"/>
</dbReference>
<dbReference type="PROSITE" id="PS50011">
    <property type="entry name" value="PROTEIN_KINASE_DOM"/>
    <property type="match status" value="1"/>
</dbReference>
<keyword evidence="1" id="KW-0723">Serine/threonine-protein kinase</keyword>
<feature type="binding site" evidence="6">
    <location>
        <position position="56"/>
    </location>
    <ligand>
        <name>ATP</name>
        <dbReference type="ChEBI" id="CHEBI:30616"/>
    </ligand>
</feature>
<dbReference type="SMART" id="SM00220">
    <property type="entry name" value="S_TKc"/>
    <property type="match status" value="1"/>
</dbReference>
<name>A0A9W8G504_9FUNG</name>
<dbReference type="Pfam" id="PF00069">
    <property type="entry name" value="Pkinase"/>
    <property type="match status" value="1"/>
</dbReference>
<dbReference type="PROSITE" id="PS00107">
    <property type="entry name" value="PROTEIN_KINASE_ATP"/>
    <property type="match status" value="1"/>
</dbReference>
<dbReference type="PROSITE" id="PS51285">
    <property type="entry name" value="AGC_KINASE_CTER"/>
    <property type="match status" value="1"/>
</dbReference>
<dbReference type="GO" id="GO:0004703">
    <property type="term" value="F:G protein-coupled receptor kinase activity"/>
    <property type="evidence" value="ECO:0007669"/>
    <property type="project" value="TreeGrafter"/>
</dbReference>
<dbReference type="EC" id="2.7.11.1" evidence="10"/>
<evidence type="ECO:0000256" key="2">
    <source>
        <dbReference type="ARBA" id="ARBA00022679"/>
    </source>
</evidence>
<feature type="region of interest" description="Disordered" evidence="7">
    <location>
        <begin position="672"/>
        <end position="697"/>
    </location>
</feature>
<proteinExistence type="predicted"/>
<dbReference type="GO" id="GO:0007186">
    <property type="term" value="P:G protein-coupled receptor signaling pathway"/>
    <property type="evidence" value="ECO:0007669"/>
    <property type="project" value="TreeGrafter"/>
</dbReference>
<evidence type="ECO:0000256" key="3">
    <source>
        <dbReference type="ARBA" id="ARBA00022741"/>
    </source>
</evidence>
<evidence type="ECO:0000256" key="7">
    <source>
        <dbReference type="SAM" id="MobiDB-lite"/>
    </source>
</evidence>
<dbReference type="EMBL" id="JANBTW010000061">
    <property type="protein sequence ID" value="KAJ2673991.1"/>
    <property type="molecule type" value="Genomic_DNA"/>
</dbReference>
<dbReference type="PANTHER" id="PTHR24355:SF30">
    <property type="entry name" value="SERINE_THREONINE-PROTEIN KINASE 32B ISOFORM X1"/>
    <property type="match status" value="1"/>
</dbReference>
<protein>
    <submittedName>
        <fullName evidence="10">Serine/threonine kinase</fullName>
        <ecNumber evidence="10">2.7.11.1</ecNumber>
    </submittedName>
</protein>
<evidence type="ECO:0000259" key="9">
    <source>
        <dbReference type="PROSITE" id="PS51285"/>
    </source>
</evidence>
<evidence type="ECO:0000256" key="5">
    <source>
        <dbReference type="ARBA" id="ARBA00022840"/>
    </source>
</evidence>
<evidence type="ECO:0000256" key="1">
    <source>
        <dbReference type="ARBA" id="ARBA00022527"/>
    </source>
</evidence>
<dbReference type="GO" id="GO:0005524">
    <property type="term" value="F:ATP binding"/>
    <property type="evidence" value="ECO:0007669"/>
    <property type="project" value="UniProtKB-UniRule"/>
</dbReference>
<evidence type="ECO:0000313" key="11">
    <source>
        <dbReference type="Proteomes" id="UP001151518"/>
    </source>
</evidence>
<accession>A0A9W8G504</accession>
<gene>
    <name evidence="10" type="primary">PKC1_2</name>
    <name evidence="10" type="ORF">GGI25_004476</name>
</gene>
<sequence length="741" mass="81961">MGNTVTKPLDAYDNPTAPSQGLGLNDFYLRQVIGRGAFGQVRIVEHKESQGTYALKTISKSKCTVKQSHINILRERALLEDIDHPFVTPLRFSFQDALNVYVVTDLMAGGDLRFHIKSRRFTENIVRFWVAELACALNYLHTVHGVVHRDVKPENVLMDRRGHVALADFNAAVGVGNGTVYSKTGTPSYMAPEVFGNAGYSYSVDWWSLGIVMYECIYGRRPFRSNSRAAPQEIAADEVAFPVTVDQRITLDCMSAIRGLLHKEPMSRLGCGAQGMTRLKRHPFFATLDWELLEARELCPIFVPDTQAFNNYDVGRLSAADLAASDAPPSRESTMQSDDELDRSCPMLKKLEAEFFDFNYIEYQRFKNYCERYGGIEQKAADRVRAMEAEEPSNTSCLAFVVQVPLENLKLDGRPIVKPKVSTEQRSYSHNACLSAGSRTLSKGPSMRMLKRKGLVSVKSMRRERQCSDAEKEASGLAPVKLANVPDIVPVDKRTWLEMLPSQQALVYRFCVKIMRDHTLMVQAELDISDDGCVAGDYEEDDIESMFQSMYSLTGASLLTMTREAGSGSKHTRAPITSTSLAALNASTHQGAKADDCSIPVVARSAADICGSTRIAAIMNSSSVSLQQSYNKARPGTASNTSSINFGGSGSASLTSSMPRLQPIAACWKLPKRSEQQQQQQRLSVQQPMVEDKDEDDWDTVPEAVDRLRLCAAAAAESGGKENRRPQTAAMAIARNRGIYI</sequence>
<keyword evidence="2 10" id="KW-0808">Transferase</keyword>
<dbReference type="FunFam" id="1.10.510.10:FF:000469">
    <property type="entry name" value="Serine/threonine-protein kinase 32B"/>
    <property type="match status" value="1"/>
</dbReference>
<feature type="compositionally biased region" description="Low complexity" evidence="7">
    <location>
        <begin position="676"/>
        <end position="687"/>
    </location>
</feature>
<dbReference type="InterPro" id="IPR017441">
    <property type="entry name" value="Protein_kinase_ATP_BS"/>
</dbReference>
<dbReference type="InterPro" id="IPR008271">
    <property type="entry name" value="Ser/Thr_kinase_AS"/>
</dbReference>
<dbReference type="PROSITE" id="PS00108">
    <property type="entry name" value="PROTEIN_KINASE_ST"/>
    <property type="match status" value="1"/>
</dbReference>
<dbReference type="Gene3D" id="1.10.510.10">
    <property type="entry name" value="Transferase(Phosphotransferase) domain 1"/>
    <property type="match status" value="1"/>
</dbReference>
<keyword evidence="3 6" id="KW-0547">Nucleotide-binding</keyword>
<dbReference type="PANTHER" id="PTHR24355">
    <property type="entry name" value="G PROTEIN-COUPLED RECEPTOR KINASE/RIBOSOMAL PROTEIN S6 KINASE"/>
    <property type="match status" value="1"/>
</dbReference>
<dbReference type="SUPFAM" id="SSF56112">
    <property type="entry name" value="Protein kinase-like (PK-like)"/>
    <property type="match status" value="1"/>
</dbReference>
<reference evidence="10" key="1">
    <citation type="submission" date="2022-07" db="EMBL/GenBank/DDBJ databases">
        <title>Phylogenomic reconstructions and comparative analyses of Kickxellomycotina fungi.</title>
        <authorList>
            <person name="Reynolds N.K."/>
            <person name="Stajich J.E."/>
            <person name="Barry K."/>
            <person name="Grigoriev I.V."/>
            <person name="Crous P."/>
            <person name="Smith M.E."/>
        </authorList>
    </citation>
    <scope>NUCLEOTIDE SEQUENCE</scope>
    <source>
        <strain evidence="10">NRRL 3115</strain>
    </source>
</reference>
<evidence type="ECO:0000313" key="10">
    <source>
        <dbReference type="EMBL" id="KAJ2673991.1"/>
    </source>
</evidence>
<feature type="domain" description="Protein kinase" evidence="8">
    <location>
        <begin position="27"/>
        <end position="285"/>
    </location>
</feature>
<comment type="caution">
    <text evidence="10">The sequence shown here is derived from an EMBL/GenBank/DDBJ whole genome shotgun (WGS) entry which is preliminary data.</text>
</comment>
<dbReference type="InterPro" id="IPR000719">
    <property type="entry name" value="Prot_kinase_dom"/>
</dbReference>
<evidence type="ECO:0000256" key="4">
    <source>
        <dbReference type="ARBA" id="ARBA00022777"/>
    </source>
</evidence>
<feature type="domain" description="AGC-kinase C-terminal" evidence="9">
    <location>
        <begin position="286"/>
        <end position="370"/>
    </location>
</feature>
<organism evidence="10 11">
    <name type="scientific">Coemansia spiralis</name>
    <dbReference type="NCBI Taxonomy" id="417178"/>
    <lineage>
        <taxon>Eukaryota</taxon>
        <taxon>Fungi</taxon>
        <taxon>Fungi incertae sedis</taxon>
        <taxon>Zoopagomycota</taxon>
        <taxon>Kickxellomycotina</taxon>
        <taxon>Kickxellomycetes</taxon>
        <taxon>Kickxellales</taxon>
        <taxon>Kickxellaceae</taxon>
        <taxon>Coemansia</taxon>
    </lineage>
</organism>
<evidence type="ECO:0000256" key="6">
    <source>
        <dbReference type="PROSITE-ProRule" id="PRU10141"/>
    </source>
</evidence>
<dbReference type="Proteomes" id="UP001151518">
    <property type="component" value="Unassembled WGS sequence"/>
</dbReference>
<keyword evidence="4 10" id="KW-0418">Kinase</keyword>
<evidence type="ECO:0000259" key="8">
    <source>
        <dbReference type="PROSITE" id="PS50011"/>
    </source>
</evidence>
<dbReference type="AlphaFoldDB" id="A0A9W8G504"/>